<dbReference type="Pfam" id="PF00013">
    <property type="entry name" value="KH_1"/>
    <property type="match status" value="1"/>
</dbReference>
<dbReference type="Pfam" id="PF10469">
    <property type="entry name" value="AKAP7_NLS"/>
    <property type="match status" value="1"/>
</dbReference>
<sequence>MDVLKPDVFVIEGIRYRVNPGNYVSYGEKLEEPCYENYEELPDIETLSDGEDDIEQAEGGRYKTSFHIAMTYFAYIIGSKGATKKRLETETRTKIFIPKIGHSGDIVITGASKKDVASARRRIRLMVLSSRKRLAYTHFISIPMTGLSIQSGFMSFKSEVLEKCKDRGISENIFQNPERLHLTIGLLVLSDKVERSEAAKALEECKEVVIRPILSGKKLRLVMCGIDIMNDEFSDVDILYGKVNCKNDDIDLQDFVDSINSFFYKKGLSDKNEPVKLHVTLMNTKFGVKKDTEEEEEIRPVMRGNNREKKKSETFDASNIIKNFQDYYFGEENITSIELSTMHDSSNGQGYYLASAAIDIS</sequence>
<dbReference type="AlphaFoldDB" id="A0A9P0H6B3"/>
<dbReference type="OrthoDB" id="277832at2759"/>
<evidence type="ECO:0000313" key="3">
    <source>
        <dbReference type="EMBL" id="CAH1396224.1"/>
    </source>
</evidence>
<dbReference type="InterPro" id="IPR047538">
    <property type="entry name" value="KH-I_ASCC1"/>
</dbReference>
<dbReference type="CDD" id="cd22419">
    <property type="entry name" value="KH-I_ASCC1"/>
    <property type="match status" value="1"/>
</dbReference>
<dbReference type="GO" id="GO:0006355">
    <property type="term" value="P:regulation of DNA-templated transcription"/>
    <property type="evidence" value="ECO:0007669"/>
    <property type="project" value="TreeGrafter"/>
</dbReference>
<protein>
    <recommendedName>
        <fullName evidence="2">K Homology domain-containing protein</fullName>
    </recommendedName>
</protein>
<feature type="domain" description="K Homology" evidence="2">
    <location>
        <begin position="60"/>
        <end position="128"/>
    </location>
</feature>
<dbReference type="PANTHER" id="PTHR13360">
    <property type="entry name" value="ACTIVATING SIGNAL COINTEGRATOR 1 COMPLEX SUBUNIT 1"/>
    <property type="match status" value="1"/>
</dbReference>
<dbReference type="InterPro" id="IPR004088">
    <property type="entry name" value="KH_dom_type_1"/>
</dbReference>
<reference evidence="3" key="1">
    <citation type="submission" date="2022-01" db="EMBL/GenBank/DDBJ databases">
        <authorList>
            <person name="King R."/>
        </authorList>
    </citation>
    <scope>NUCLEOTIDE SEQUENCE</scope>
</reference>
<dbReference type="SMART" id="SM00322">
    <property type="entry name" value="KH"/>
    <property type="match status" value="1"/>
</dbReference>
<keyword evidence="1" id="KW-0694">RNA-binding</keyword>
<dbReference type="SUPFAM" id="SSF54791">
    <property type="entry name" value="Eukaryotic type KH-domain (KH-domain type I)"/>
    <property type="match status" value="1"/>
</dbReference>
<dbReference type="InterPro" id="IPR036612">
    <property type="entry name" value="KH_dom_type_1_sf"/>
</dbReference>
<dbReference type="Proteomes" id="UP001152798">
    <property type="component" value="Chromosome 3"/>
</dbReference>
<dbReference type="GO" id="GO:0006307">
    <property type="term" value="P:DNA alkylation repair"/>
    <property type="evidence" value="ECO:0007669"/>
    <property type="project" value="InterPro"/>
</dbReference>
<dbReference type="Gene3D" id="3.90.1140.10">
    <property type="entry name" value="Cyclic phosphodiesterase"/>
    <property type="match status" value="1"/>
</dbReference>
<dbReference type="PANTHER" id="PTHR13360:SF1">
    <property type="entry name" value="ACTIVATING SIGNAL COINTEGRATOR 1 COMPLEX SUBUNIT 1"/>
    <property type="match status" value="1"/>
</dbReference>
<accession>A0A9P0H6B3</accession>
<dbReference type="InterPro" id="IPR009210">
    <property type="entry name" value="ASCC1"/>
</dbReference>
<dbReference type="Gene3D" id="3.30.1370.10">
    <property type="entry name" value="K Homology domain, type 1"/>
    <property type="match status" value="1"/>
</dbReference>
<gene>
    <name evidence="3" type="ORF">NEZAVI_LOCUS6333</name>
</gene>
<organism evidence="3 4">
    <name type="scientific">Nezara viridula</name>
    <name type="common">Southern green stink bug</name>
    <name type="synonym">Cimex viridulus</name>
    <dbReference type="NCBI Taxonomy" id="85310"/>
    <lineage>
        <taxon>Eukaryota</taxon>
        <taxon>Metazoa</taxon>
        <taxon>Ecdysozoa</taxon>
        <taxon>Arthropoda</taxon>
        <taxon>Hexapoda</taxon>
        <taxon>Insecta</taxon>
        <taxon>Pterygota</taxon>
        <taxon>Neoptera</taxon>
        <taxon>Paraneoptera</taxon>
        <taxon>Hemiptera</taxon>
        <taxon>Heteroptera</taxon>
        <taxon>Panheteroptera</taxon>
        <taxon>Pentatomomorpha</taxon>
        <taxon>Pentatomoidea</taxon>
        <taxon>Pentatomidae</taxon>
        <taxon>Pentatominae</taxon>
        <taxon>Nezara</taxon>
    </lineage>
</organism>
<dbReference type="InterPro" id="IPR004087">
    <property type="entry name" value="KH_dom"/>
</dbReference>
<evidence type="ECO:0000256" key="1">
    <source>
        <dbReference type="PROSITE-ProRule" id="PRU00117"/>
    </source>
</evidence>
<dbReference type="PROSITE" id="PS50084">
    <property type="entry name" value="KH_TYPE_1"/>
    <property type="match status" value="1"/>
</dbReference>
<evidence type="ECO:0000259" key="2">
    <source>
        <dbReference type="SMART" id="SM00322"/>
    </source>
</evidence>
<proteinExistence type="predicted"/>
<dbReference type="EMBL" id="OV725079">
    <property type="protein sequence ID" value="CAH1396224.1"/>
    <property type="molecule type" value="Genomic_DNA"/>
</dbReference>
<evidence type="ECO:0000313" key="4">
    <source>
        <dbReference type="Proteomes" id="UP001152798"/>
    </source>
</evidence>
<dbReference type="PIRSF" id="PIRSF027019">
    <property type="entry name" value="Euk_LigT"/>
    <property type="match status" value="1"/>
</dbReference>
<keyword evidence="4" id="KW-1185">Reference proteome</keyword>
<dbReference type="GO" id="GO:0005634">
    <property type="term" value="C:nucleus"/>
    <property type="evidence" value="ECO:0007669"/>
    <property type="project" value="TreeGrafter"/>
</dbReference>
<dbReference type="GO" id="GO:0003723">
    <property type="term" value="F:RNA binding"/>
    <property type="evidence" value="ECO:0007669"/>
    <property type="project" value="UniProtKB-UniRule"/>
</dbReference>
<dbReference type="InterPro" id="IPR019510">
    <property type="entry name" value="AKAP7-like_phosphoesterase"/>
</dbReference>
<name>A0A9P0H6B3_NEZVI</name>